<dbReference type="PANTHER" id="PTHR10697:SF1">
    <property type="entry name" value="MAMMALIAN EPENDYMIN-RELATED PROTEIN 1"/>
    <property type="match status" value="1"/>
</dbReference>
<dbReference type="GO" id="GO:0005509">
    <property type="term" value="F:calcium ion binding"/>
    <property type="evidence" value="ECO:0007669"/>
    <property type="project" value="InterPro"/>
</dbReference>
<dbReference type="Proteomes" id="UP000245119">
    <property type="component" value="Linkage Group LG7"/>
</dbReference>
<proteinExistence type="predicted"/>
<sequence>MDRSQLLGMVLVAVLGLNTVQTKNCCAPDQWQGLLSKTSGVSRNGPGRLNYVTKIANNFVCFPTDQTESYIYYDYTNLRNAAFMNFTNPAGQVFSYENLLLYNKPNNGTLYHLDLKTRKCLVKKVSSPFIRYCIPDTAQKVADLTLGAATESLPVTVYSLKEQNATVHHFITVTQKQCIPVSQVILENSKVDLVQKVGDFTLGTATESLPVTVYSITGQNTTSQVFITVTRNLCIPVSQVKVSDIKDVYMSVDGYADIQLGIKQPSVFDVPPECKGAIPLYSDKMFPEFSAKASFTRRFFNL</sequence>
<evidence type="ECO:0000256" key="1">
    <source>
        <dbReference type="SAM" id="SignalP"/>
    </source>
</evidence>
<comment type="caution">
    <text evidence="2">The sequence shown here is derived from an EMBL/GenBank/DDBJ whole genome shotgun (WGS) entry which is preliminary data.</text>
</comment>
<evidence type="ECO:0000313" key="3">
    <source>
        <dbReference type="Proteomes" id="UP000245119"/>
    </source>
</evidence>
<dbReference type="InterPro" id="IPR001299">
    <property type="entry name" value="Ependymin"/>
</dbReference>
<dbReference type="GO" id="GO:0007160">
    <property type="term" value="P:cell-matrix adhesion"/>
    <property type="evidence" value="ECO:0007669"/>
    <property type="project" value="InterPro"/>
</dbReference>
<reference evidence="2 3" key="1">
    <citation type="submission" date="2018-04" db="EMBL/GenBank/DDBJ databases">
        <title>The genome of golden apple snail Pomacea canaliculata provides insight into stress tolerance and invasive adaptation.</title>
        <authorList>
            <person name="Liu C."/>
            <person name="Liu B."/>
            <person name="Ren Y."/>
            <person name="Zhang Y."/>
            <person name="Wang H."/>
            <person name="Li S."/>
            <person name="Jiang F."/>
            <person name="Yin L."/>
            <person name="Zhang G."/>
            <person name="Qian W."/>
            <person name="Fan W."/>
        </authorList>
    </citation>
    <scope>NUCLEOTIDE SEQUENCE [LARGE SCALE GENOMIC DNA]</scope>
    <source>
        <strain evidence="2">SZHN2017</strain>
        <tissue evidence="2">Muscle</tissue>
    </source>
</reference>
<accession>A0A2T7P1J2</accession>
<dbReference type="Pfam" id="PF00811">
    <property type="entry name" value="Ependymin"/>
    <property type="match status" value="1"/>
</dbReference>
<keyword evidence="1" id="KW-0732">Signal</keyword>
<organism evidence="2 3">
    <name type="scientific">Pomacea canaliculata</name>
    <name type="common">Golden apple snail</name>
    <dbReference type="NCBI Taxonomy" id="400727"/>
    <lineage>
        <taxon>Eukaryota</taxon>
        <taxon>Metazoa</taxon>
        <taxon>Spiralia</taxon>
        <taxon>Lophotrochozoa</taxon>
        <taxon>Mollusca</taxon>
        <taxon>Gastropoda</taxon>
        <taxon>Caenogastropoda</taxon>
        <taxon>Architaenioglossa</taxon>
        <taxon>Ampullarioidea</taxon>
        <taxon>Ampullariidae</taxon>
        <taxon>Pomacea</taxon>
    </lineage>
</organism>
<dbReference type="OrthoDB" id="10001248at2759"/>
<feature type="signal peptide" evidence="1">
    <location>
        <begin position="1"/>
        <end position="22"/>
    </location>
</feature>
<dbReference type="PANTHER" id="PTHR10697">
    <property type="entry name" value="MAMMALIAN EPENDYMIN-RELATED PROTEIN 1"/>
    <property type="match status" value="1"/>
</dbReference>
<evidence type="ECO:0000313" key="2">
    <source>
        <dbReference type="EMBL" id="PVD27281.1"/>
    </source>
</evidence>
<keyword evidence="3" id="KW-1185">Reference proteome</keyword>
<feature type="chain" id="PRO_5015395691" evidence="1">
    <location>
        <begin position="23"/>
        <end position="302"/>
    </location>
</feature>
<dbReference type="EMBL" id="PZQS01000007">
    <property type="protein sequence ID" value="PVD27281.1"/>
    <property type="molecule type" value="Genomic_DNA"/>
</dbReference>
<dbReference type="GO" id="GO:0005576">
    <property type="term" value="C:extracellular region"/>
    <property type="evidence" value="ECO:0007669"/>
    <property type="project" value="InterPro"/>
</dbReference>
<protein>
    <submittedName>
        <fullName evidence="2">Uncharacterized protein</fullName>
    </submittedName>
</protein>
<dbReference type="AlphaFoldDB" id="A0A2T7P1J2"/>
<name>A0A2T7P1J2_POMCA</name>
<dbReference type="GO" id="GO:0005764">
    <property type="term" value="C:lysosome"/>
    <property type="evidence" value="ECO:0007669"/>
    <property type="project" value="TreeGrafter"/>
</dbReference>
<gene>
    <name evidence="2" type="ORF">C0Q70_12436</name>
</gene>